<sequence length="343" mass="36870">MTPESRAFSKSDAPRVGVVGAGGLGVHHVRILRDLCGDRFAGFVDENPGRAAEVATQHGVRVYPSLSAMLDDVDAVSIVVPTTAHHAVASAALDRGKHVFVEKPFTVTLAEADDLLVRARAAGVLLQVGHVERFNRAVRAAMPFVDGPRFIESDRLAPFNPRGSDVAVVLDLMIHDLDLVHTLVGLRVSDVQAMGMPVLTPQIDIANARLTFANGAVANITASRVSRERLRKLRIFQRSGYISLDLAAGTGEFFRLRGDFDPMLLARAPRALEEFVERVPLDAPDGEPLVLELSQFLGAIAGRNPVAVTGEEGREALEAALRIVTAIEAAQQVMRASDESARA</sequence>
<dbReference type="RefSeq" id="WP_171224539.1">
    <property type="nucleotide sequence ID" value="NZ_CP053085.1"/>
</dbReference>
<evidence type="ECO:0000313" key="4">
    <source>
        <dbReference type="Proteomes" id="UP000500938"/>
    </source>
</evidence>
<dbReference type="InterPro" id="IPR000683">
    <property type="entry name" value="Gfo/Idh/MocA-like_OxRdtase_N"/>
</dbReference>
<evidence type="ECO:0000259" key="1">
    <source>
        <dbReference type="Pfam" id="PF01408"/>
    </source>
</evidence>
<dbReference type="Pfam" id="PF01408">
    <property type="entry name" value="GFO_IDH_MocA"/>
    <property type="match status" value="1"/>
</dbReference>
<dbReference type="InterPro" id="IPR036291">
    <property type="entry name" value="NAD(P)-bd_dom_sf"/>
</dbReference>
<accession>A0A6M4IKE7</accession>
<feature type="domain" description="GFO/IDH/MocA-like oxidoreductase" evidence="2">
    <location>
        <begin position="167"/>
        <end position="241"/>
    </location>
</feature>
<dbReference type="SUPFAM" id="SSF51735">
    <property type="entry name" value="NAD(P)-binding Rossmann-fold domains"/>
    <property type="match status" value="1"/>
</dbReference>
<dbReference type="InterPro" id="IPR055170">
    <property type="entry name" value="GFO_IDH_MocA-like_dom"/>
</dbReference>
<dbReference type="KEGG" id="ggr:HKW67_06100"/>
<dbReference type="EMBL" id="CP053085">
    <property type="protein sequence ID" value="QJR35110.1"/>
    <property type="molecule type" value="Genomic_DNA"/>
</dbReference>
<dbReference type="Gene3D" id="3.30.360.10">
    <property type="entry name" value="Dihydrodipicolinate Reductase, domain 2"/>
    <property type="match status" value="1"/>
</dbReference>
<dbReference type="Pfam" id="PF22725">
    <property type="entry name" value="GFO_IDH_MocA_C3"/>
    <property type="match status" value="1"/>
</dbReference>
<dbReference type="SUPFAM" id="SSF55347">
    <property type="entry name" value="Glyceraldehyde-3-phosphate dehydrogenase-like, C-terminal domain"/>
    <property type="match status" value="1"/>
</dbReference>
<reference evidence="3 4" key="1">
    <citation type="submission" date="2020-05" db="EMBL/GenBank/DDBJ databases">
        <title>Complete genome sequence of Gemmatimonas greenlandica TET16.</title>
        <authorList>
            <person name="Zeng Y."/>
        </authorList>
    </citation>
    <scope>NUCLEOTIDE SEQUENCE [LARGE SCALE GENOMIC DNA]</scope>
    <source>
        <strain evidence="3 4">TET16</strain>
    </source>
</reference>
<dbReference type="Proteomes" id="UP000500938">
    <property type="component" value="Chromosome"/>
</dbReference>
<evidence type="ECO:0000313" key="3">
    <source>
        <dbReference type="EMBL" id="QJR35110.1"/>
    </source>
</evidence>
<name>A0A6M4IKE7_9BACT</name>
<evidence type="ECO:0000259" key="2">
    <source>
        <dbReference type="Pfam" id="PF22725"/>
    </source>
</evidence>
<organism evidence="3 4">
    <name type="scientific">Gemmatimonas groenlandica</name>
    <dbReference type="NCBI Taxonomy" id="2732249"/>
    <lineage>
        <taxon>Bacteria</taxon>
        <taxon>Pseudomonadati</taxon>
        <taxon>Gemmatimonadota</taxon>
        <taxon>Gemmatimonadia</taxon>
        <taxon>Gemmatimonadales</taxon>
        <taxon>Gemmatimonadaceae</taxon>
        <taxon>Gemmatimonas</taxon>
    </lineage>
</organism>
<dbReference type="AlphaFoldDB" id="A0A6M4IKE7"/>
<gene>
    <name evidence="3" type="ORF">HKW67_06100</name>
</gene>
<protein>
    <submittedName>
        <fullName evidence="3">Gfo/Idh/MocA family oxidoreductase</fullName>
    </submittedName>
</protein>
<dbReference type="PANTHER" id="PTHR43377">
    <property type="entry name" value="BILIVERDIN REDUCTASE A"/>
    <property type="match status" value="1"/>
</dbReference>
<keyword evidence="4" id="KW-1185">Reference proteome</keyword>
<dbReference type="Gene3D" id="3.40.50.720">
    <property type="entry name" value="NAD(P)-binding Rossmann-like Domain"/>
    <property type="match status" value="1"/>
</dbReference>
<dbReference type="InterPro" id="IPR051450">
    <property type="entry name" value="Gfo/Idh/MocA_Oxidoreductases"/>
</dbReference>
<dbReference type="GO" id="GO:0000166">
    <property type="term" value="F:nucleotide binding"/>
    <property type="evidence" value="ECO:0007669"/>
    <property type="project" value="InterPro"/>
</dbReference>
<proteinExistence type="predicted"/>
<dbReference type="PANTHER" id="PTHR43377:SF1">
    <property type="entry name" value="BILIVERDIN REDUCTASE A"/>
    <property type="match status" value="1"/>
</dbReference>
<feature type="domain" description="Gfo/Idh/MocA-like oxidoreductase N-terminal" evidence="1">
    <location>
        <begin position="15"/>
        <end position="130"/>
    </location>
</feature>